<dbReference type="PANTHER" id="PTHR32481">
    <property type="entry name" value="AMINOPEPTIDASE"/>
    <property type="match status" value="1"/>
</dbReference>
<evidence type="ECO:0000256" key="2">
    <source>
        <dbReference type="ARBA" id="ARBA00022801"/>
    </source>
</evidence>
<dbReference type="InterPro" id="IPR051464">
    <property type="entry name" value="Peptidase_M42_aminopept"/>
</dbReference>
<reference evidence="3 4" key="1">
    <citation type="submission" date="2024-08" db="EMBL/GenBank/DDBJ databases">
        <title>Whole-genome sequencing of halo(alkali)philic microorganisms from hypersaline lakes.</title>
        <authorList>
            <person name="Sorokin D.Y."/>
            <person name="Merkel A.Y."/>
            <person name="Messina E."/>
            <person name="Yakimov M."/>
        </authorList>
    </citation>
    <scope>NUCLEOTIDE SEQUENCE [LARGE SCALE GENOMIC DNA]</scope>
    <source>
        <strain evidence="3 4">AB-hyl4</strain>
    </source>
</reference>
<comment type="caution">
    <text evidence="3">The sequence shown here is derived from an EMBL/GenBank/DDBJ whole genome shotgun (WGS) entry which is preliminary data.</text>
</comment>
<sequence length="360" mass="40485">MPIPPADAEILRQVLALPTSPFHEAHVARFVEAFARERDLPCKRDRFGNLYVSYHHGQPRSQPIVLEAHMDHPGFHVESVKDGRARLAFLGKGPSIDLTGEPLLVYNDTNPTEARSATIVSCTQADGFYRPLFAEAEVDPGVQVGDFATFDLTTWQLRNHRLHARAHDDLAQVAATLCTLDRLARQRDEAHVIGLFTRAEEVGFIGAYGATEDDHLPENAVIICLECSGMPRSRGFVVRSGDLTTTYNHWATTRLLQLADAEAKQRDDFLFQTPLPRRGTCNASLYVARNRIATGLTLPLENYHNWGPDRVRAEVIDARDWASLVHFLHVIGTQFGPYENIQHAVQQHMDRLWQSERGNL</sequence>
<accession>A0ABV4U3N1</accession>
<name>A0ABV4U3N1_9BACT</name>
<keyword evidence="2" id="KW-0378">Hydrolase</keyword>
<protein>
    <submittedName>
        <fullName evidence="3">Uncharacterized protein</fullName>
    </submittedName>
</protein>
<keyword evidence="1" id="KW-0479">Metal-binding</keyword>
<dbReference type="InterPro" id="IPR008007">
    <property type="entry name" value="Peptidase_M42"/>
</dbReference>
<dbReference type="Gene3D" id="3.40.630.10">
    <property type="entry name" value="Zn peptidases"/>
    <property type="match status" value="1"/>
</dbReference>
<dbReference type="Pfam" id="PF05343">
    <property type="entry name" value="Peptidase_M42"/>
    <property type="match status" value="1"/>
</dbReference>
<gene>
    <name evidence="3" type="ORF">ACERK3_06380</name>
</gene>
<evidence type="ECO:0000313" key="4">
    <source>
        <dbReference type="Proteomes" id="UP001575105"/>
    </source>
</evidence>
<keyword evidence="4" id="KW-1185">Reference proteome</keyword>
<proteinExistence type="predicted"/>
<dbReference type="EMBL" id="JBGUBD010000003">
    <property type="protein sequence ID" value="MFA9477922.1"/>
    <property type="molecule type" value="Genomic_DNA"/>
</dbReference>
<organism evidence="3 4">
    <name type="scientific">Natronomicrosphaera hydrolytica</name>
    <dbReference type="NCBI Taxonomy" id="3242702"/>
    <lineage>
        <taxon>Bacteria</taxon>
        <taxon>Pseudomonadati</taxon>
        <taxon>Planctomycetota</taxon>
        <taxon>Phycisphaerae</taxon>
        <taxon>Phycisphaerales</taxon>
        <taxon>Phycisphaeraceae</taxon>
        <taxon>Natronomicrosphaera</taxon>
    </lineage>
</organism>
<evidence type="ECO:0000256" key="1">
    <source>
        <dbReference type="ARBA" id="ARBA00022723"/>
    </source>
</evidence>
<dbReference type="PANTHER" id="PTHR32481:SF7">
    <property type="entry name" value="AMINOPEPTIDASE YHFE-RELATED"/>
    <property type="match status" value="1"/>
</dbReference>
<dbReference type="Proteomes" id="UP001575105">
    <property type="component" value="Unassembled WGS sequence"/>
</dbReference>
<dbReference type="SUPFAM" id="SSF53187">
    <property type="entry name" value="Zn-dependent exopeptidases"/>
    <property type="match status" value="1"/>
</dbReference>
<dbReference type="RefSeq" id="WP_425344846.1">
    <property type="nucleotide sequence ID" value="NZ_JBGUBD010000003.1"/>
</dbReference>
<evidence type="ECO:0000313" key="3">
    <source>
        <dbReference type="EMBL" id="MFA9477922.1"/>
    </source>
</evidence>